<sequence>MEYNKFSPYLKTQILGDKSESSDQEANRQESTENDIDRPKHRLERQKAQSRKTFHFEKSRKGAGFLNPFNVGKTGGPPPILPAPIQRHEVESLLSLQQELVRNFYIFPCRNIGPAKYRIRLSNLQK</sequence>
<evidence type="ECO:0000256" key="1">
    <source>
        <dbReference type="SAM" id="MobiDB-lite"/>
    </source>
</evidence>
<evidence type="ECO:0000313" key="3">
    <source>
        <dbReference type="Proteomes" id="UP000015104"/>
    </source>
</evidence>
<reference evidence="3" key="1">
    <citation type="submission" date="2011-08" db="EMBL/GenBank/DDBJ databases">
        <authorList>
            <person name="Rombauts S."/>
        </authorList>
    </citation>
    <scope>NUCLEOTIDE SEQUENCE</scope>
    <source>
        <strain evidence="3">London</strain>
    </source>
</reference>
<dbReference type="AlphaFoldDB" id="T1K5G3"/>
<feature type="compositionally biased region" description="Basic and acidic residues" evidence="1">
    <location>
        <begin position="17"/>
        <end position="38"/>
    </location>
</feature>
<dbReference type="EMBL" id="CAEY01001588">
    <property type="status" value="NOT_ANNOTATED_CDS"/>
    <property type="molecule type" value="Genomic_DNA"/>
</dbReference>
<reference evidence="2" key="2">
    <citation type="submission" date="2015-06" db="UniProtKB">
        <authorList>
            <consortium name="EnsemblMetazoa"/>
        </authorList>
    </citation>
    <scope>IDENTIFICATION</scope>
</reference>
<feature type="compositionally biased region" description="Basic residues" evidence="1">
    <location>
        <begin position="39"/>
        <end position="53"/>
    </location>
</feature>
<feature type="region of interest" description="Disordered" evidence="1">
    <location>
        <begin position="1"/>
        <end position="57"/>
    </location>
</feature>
<name>T1K5G3_TETUR</name>
<accession>T1K5G3</accession>
<organism evidence="2 3">
    <name type="scientific">Tetranychus urticae</name>
    <name type="common">Two-spotted spider mite</name>
    <dbReference type="NCBI Taxonomy" id="32264"/>
    <lineage>
        <taxon>Eukaryota</taxon>
        <taxon>Metazoa</taxon>
        <taxon>Ecdysozoa</taxon>
        <taxon>Arthropoda</taxon>
        <taxon>Chelicerata</taxon>
        <taxon>Arachnida</taxon>
        <taxon>Acari</taxon>
        <taxon>Acariformes</taxon>
        <taxon>Trombidiformes</taxon>
        <taxon>Prostigmata</taxon>
        <taxon>Eleutherengona</taxon>
        <taxon>Raphignathae</taxon>
        <taxon>Tetranychoidea</taxon>
        <taxon>Tetranychidae</taxon>
        <taxon>Tetranychus</taxon>
    </lineage>
</organism>
<keyword evidence="3" id="KW-1185">Reference proteome</keyword>
<dbReference type="Proteomes" id="UP000015104">
    <property type="component" value="Unassembled WGS sequence"/>
</dbReference>
<dbReference type="HOGENOM" id="CLU_1984391_0_0_1"/>
<dbReference type="EnsemblMetazoa" id="tetur05g06160.1">
    <property type="protein sequence ID" value="tetur05g06160.1"/>
    <property type="gene ID" value="tetur05g06160"/>
</dbReference>
<evidence type="ECO:0000313" key="2">
    <source>
        <dbReference type="EnsemblMetazoa" id="tetur05g06160.1"/>
    </source>
</evidence>
<proteinExistence type="predicted"/>
<protein>
    <submittedName>
        <fullName evidence="2">Uncharacterized protein</fullName>
    </submittedName>
</protein>